<dbReference type="Gene3D" id="1.10.10.10">
    <property type="entry name" value="Winged helix-like DNA-binding domain superfamily/Winged helix DNA-binding domain"/>
    <property type="match status" value="1"/>
</dbReference>
<dbReference type="InterPro" id="IPR036388">
    <property type="entry name" value="WH-like_DNA-bd_sf"/>
</dbReference>
<dbReference type="InterPro" id="IPR013324">
    <property type="entry name" value="RNA_pol_sigma_r3/r4-like"/>
</dbReference>
<reference evidence="2 3" key="1">
    <citation type="submission" date="2019-03" db="EMBL/GenBank/DDBJ databases">
        <title>Genomic Encyclopedia of Type Strains, Phase IV (KMG-IV): sequencing the most valuable type-strain genomes for metagenomic binning, comparative biology and taxonomic classification.</title>
        <authorList>
            <person name="Goeker M."/>
        </authorList>
    </citation>
    <scope>NUCLEOTIDE SEQUENCE [LARGE SCALE GENOMIC DNA]</scope>
    <source>
        <strain evidence="2 3">DSM 11170</strain>
    </source>
</reference>
<dbReference type="Proteomes" id="UP000294813">
    <property type="component" value="Unassembled WGS sequence"/>
</dbReference>
<evidence type="ECO:0000259" key="1">
    <source>
        <dbReference type="Pfam" id="PF04545"/>
    </source>
</evidence>
<protein>
    <submittedName>
        <fullName evidence="2">Sigma-70-like protein</fullName>
    </submittedName>
</protein>
<gene>
    <name evidence="2" type="ORF">EDD73_12147</name>
</gene>
<dbReference type="AlphaFoldDB" id="A0A4R2RJ64"/>
<comment type="caution">
    <text evidence="2">The sequence shown here is derived from an EMBL/GenBank/DDBJ whole genome shotgun (WGS) entry which is preliminary data.</text>
</comment>
<organism evidence="2 3">
    <name type="scientific">Heliophilum fasciatum</name>
    <dbReference type="NCBI Taxonomy" id="35700"/>
    <lineage>
        <taxon>Bacteria</taxon>
        <taxon>Bacillati</taxon>
        <taxon>Bacillota</taxon>
        <taxon>Clostridia</taxon>
        <taxon>Eubacteriales</taxon>
        <taxon>Heliobacteriaceae</taxon>
        <taxon>Heliophilum</taxon>
    </lineage>
</organism>
<dbReference type="InterPro" id="IPR007630">
    <property type="entry name" value="RNA_pol_sigma70_r4"/>
</dbReference>
<accession>A0A4R2RJ64</accession>
<dbReference type="SUPFAM" id="SSF88659">
    <property type="entry name" value="Sigma3 and sigma4 domains of RNA polymerase sigma factors"/>
    <property type="match status" value="1"/>
</dbReference>
<dbReference type="EMBL" id="SLXT01000021">
    <property type="protein sequence ID" value="TCP62549.1"/>
    <property type="molecule type" value="Genomic_DNA"/>
</dbReference>
<dbReference type="Pfam" id="PF04545">
    <property type="entry name" value="Sigma70_r4"/>
    <property type="match status" value="1"/>
</dbReference>
<dbReference type="GO" id="GO:0006352">
    <property type="term" value="P:DNA-templated transcription initiation"/>
    <property type="evidence" value="ECO:0007669"/>
    <property type="project" value="InterPro"/>
</dbReference>
<sequence>MDKDYGIYAMLIHLHHVRESRYTRGDYDASVLLLDLAQSIREAQLTKRQRQALYLVFLRDFTQRDAAHWLNISQQAVSDHVRTAIQRIAEVSEHKEVA</sequence>
<feature type="domain" description="RNA polymerase sigma-70 region 4" evidence="1">
    <location>
        <begin position="43"/>
        <end position="88"/>
    </location>
</feature>
<keyword evidence="3" id="KW-1185">Reference proteome</keyword>
<name>A0A4R2RJ64_9FIRM</name>
<evidence type="ECO:0000313" key="2">
    <source>
        <dbReference type="EMBL" id="TCP62549.1"/>
    </source>
</evidence>
<evidence type="ECO:0000313" key="3">
    <source>
        <dbReference type="Proteomes" id="UP000294813"/>
    </source>
</evidence>
<dbReference type="RefSeq" id="WP_243116893.1">
    <property type="nucleotide sequence ID" value="NZ_JAOQNU010000020.1"/>
</dbReference>
<dbReference type="GO" id="GO:0003700">
    <property type="term" value="F:DNA-binding transcription factor activity"/>
    <property type="evidence" value="ECO:0007669"/>
    <property type="project" value="InterPro"/>
</dbReference>
<proteinExistence type="predicted"/>